<dbReference type="Proteomes" id="UP000317977">
    <property type="component" value="Unassembled WGS sequence"/>
</dbReference>
<protein>
    <submittedName>
        <fullName evidence="2">Uncharacterized protein</fullName>
    </submittedName>
</protein>
<organism evidence="2 3">
    <name type="scientific">Rubripirellula reticaptiva</name>
    <dbReference type="NCBI Taxonomy" id="2528013"/>
    <lineage>
        <taxon>Bacteria</taxon>
        <taxon>Pseudomonadati</taxon>
        <taxon>Planctomycetota</taxon>
        <taxon>Planctomycetia</taxon>
        <taxon>Pirellulales</taxon>
        <taxon>Pirellulaceae</taxon>
        <taxon>Rubripirellula</taxon>
    </lineage>
</organism>
<feature type="transmembrane region" description="Helical" evidence="1">
    <location>
        <begin position="76"/>
        <end position="94"/>
    </location>
</feature>
<evidence type="ECO:0000313" key="3">
    <source>
        <dbReference type="Proteomes" id="UP000317977"/>
    </source>
</evidence>
<name>A0A5C6FCD1_9BACT</name>
<dbReference type="OrthoDB" id="284830at2"/>
<feature type="transmembrane region" description="Helical" evidence="1">
    <location>
        <begin position="100"/>
        <end position="121"/>
    </location>
</feature>
<accession>A0A5C6FCD1</accession>
<dbReference type="AlphaFoldDB" id="A0A5C6FCD1"/>
<feature type="transmembrane region" description="Helical" evidence="1">
    <location>
        <begin position="173"/>
        <end position="195"/>
    </location>
</feature>
<reference evidence="2 3" key="1">
    <citation type="submission" date="2019-02" db="EMBL/GenBank/DDBJ databases">
        <title>Deep-cultivation of Planctomycetes and their phenomic and genomic characterization uncovers novel biology.</title>
        <authorList>
            <person name="Wiegand S."/>
            <person name="Jogler M."/>
            <person name="Boedeker C."/>
            <person name="Pinto D."/>
            <person name="Vollmers J."/>
            <person name="Rivas-Marin E."/>
            <person name="Kohn T."/>
            <person name="Peeters S.H."/>
            <person name="Heuer A."/>
            <person name="Rast P."/>
            <person name="Oberbeckmann S."/>
            <person name="Bunk B."/>
            <person name="Jeske O."/>
            <person name="Meyerdierks A."/>
            <person name="Storesund J.E."/>
            <person name="Kallscheuer N."/>
            <person name="Luecker S."/>
            <person name="Lage O.M."/>
            <person name="Pohl T."/>
            <person name="Merkel B.J."/>
            <person name="Hornburger P."/>
            <person name="Mueller R.-W."/>
            <person name="Bruemmer F."/>
            <person name="Labrenz M."/>
            <person name="Spormann A.M."/>
            <person name="Op Den Camp H."/>
            <person name="Overmann J."/>
            <person name="Amann R."/>
            <person name="Jetten M.S.M."/>
            <person name="Mascher T."/>
            <person name="Medema M.H."/>
            <person name="Devos D.P."/>
            <person name="Kaster A.-K."/>
            <person name="Ovreas L."/>
            <person name="Rohde M."/>
            <person name="Galperin M.Y."/>
            <person name="Jogler C."/>
        </authorList>
    </citation>
    <scope>NUCLEOTIDE SEQUENCE [LARGE SCALE GENOMIC DNA]</scope>
    <source>
        <strain evidence="2 3">Poly59</strain>
    </source>
</reference>
<keyword evidence="1" id="KW-0472">Membrane</keyword>
<feature type="transmembrane region" description="Helical" evidence="1">
    <location>
        <begin position="141"/>
        <end position="161"/>
    </location>
</feature>
<dbReference type="RefSeq" id="WP_146533044.1">
    <property type="nucleotide sequence ID" value="NZ_SJPX01000001.1"/>
</dbReference>
<comment type="caution">
    <text evidence="2">The sequence shown here is derived from an EMBL/GenBank/DDBJ whole genome shotgun (WGS) entry which is preliminary data.</text>
</comment>
<keyword evidence="1" id="KW-0812">Transmembrane</keyword>
<evidence type="ECO:0000256" key="1">
    <source>
        <dbReference type="SAM" id="Phobius"/>
    </source>
</evidence>
<evidence type="ECO:0000313" key="2">
    <source>
        <dbReference type="EMBL" id="TWU58280.1"/>
    </source>
</evidence>
<keyword evidence="1" id="KW-1133">Transmembrane helix</keyword>
<gene>
    <name evidence="2" type="ORF">Poly59_11910</name>
</gene>
<keyword evidence="3" id="KW-1185">Reference proteome</keyword>
<sequence length="231" mass="24369">MPIQVTCPKCLKRFQVSDKFAGKTGPCPACKNQIRVPELDEQVVIHAPDDGAPKTRSGESVLKPLKRSETDVTRKGLLITAGAILAAIGIAIGLRVTGGVSVVILAIGALAVAPPLVWAGYTFVRDSELAPYVGAELRNRVLIGSVLFSALWLLYAFVPAYVADFESPSDMSFMWFGIIFSAMLIIGALISVGTFELEFASGLAHVGLYLIATLLLALLSGAVLATGTPVP</sequence>
<feature type="transmembrane region" description="Helical" evidence="1">
    <location>
        <begin position="207"/>
        <end position="227"/>
    </location>
</feature>
<proteinExistence type="predicted"/>
<dbReference type="EMBL" id="SJPX01000001">
    <property type="protein sequence ID" value="TWU58280.1"/>
    <property type="molecule type" value="Genomic_DNA"/>
</dbReference>